<dbReference type="InterPro" id="IPR000198">
    <property type="entry name" value="RhoGAP_dom"/>
</dbReference>
<dbReference type="Pfam" id="PF00620">
    <property type="entry name" value="RhoGAP"/>
    <property type="match status" value="1"/>
</dbReference>
<reference evidence="4 5" key="1">
    <citation type="journal article" date="2018" name="Mol. Biol. Evol.">
        <title>Broad Genomic Sampling Reveals a Smut Pathogenic Ancestry of the Fungal Clade Ustilaginomycotina.</title>
        <authorList>
            <person name="Kijpornyongpan T."/>
            <person name="Mondo S.J."/>
            <person name="Barry K."/>
            <person name="Sandor L."/>
            <person name="Lee J."/>
            <person name="Lipzen A."/>
            <person name="Pangilinan J."/>
            <person name="LaButti K."/>
            <person name="Hainaut M."/>
            <person name="Henrissat B."/>
            <person name="Grigoriev I.V."/>
            <person name="Spatafora J.W."/>
            <person name="Aime M.C."/>
        </authorList>
    </citation>
    <scope>NUCLEOTIDE SEQUENCE [LARGE SCALE GENOMIC DNA]</scope>
    <source>
        <strain evidence="4 5">MCA 5214</strain>
    </source>
</reference>
<feature type="compositionally biased region" description="Low complexity" evidence="1">
    <location>
        <begin position="881"/>
        <end position="899"/>
    </location>
</feature>
<feature type="compositionally biased region" description="Low complexity" evidence="1">
    <location>
        <begin position="1"/>
        <end position="26"/>
    </location>
</feature>
<dbReference type="GeneID" id="37027431"/>
<dbReference type="SUPFAM" id="SSF52087">
    <property type="entry name" value="CRAL/TRIO domain"/>
    <property type="match status" value="1"/>
</dbReference>
<dbReference type="InterPro" id="IPR001251">
    <property type="entry name" value="CRAL-TRIO_dom"/>
</dbReference>
<evidence type="ECO:0000259" key="2">
    <source>
        <dbReference type="PROSITE" id="PS50191"/>
    </source>
</evidence>
<feature type="region of interest" description="Disordered" evidence="1">
    <location>
        <begin position="1029"/>
        <end position="1103"/>
    </location>
</feature>
<evidence type="ECO:0000313" key="5">
    <source>
        <dbReference type="Proteomes" id="UP000245884"/>
    </source>
</evidence>
<name>A0A316UU24_9BASI</name>
<dbReference type="PROSITE" id="PS50191">
    <property type="entry name" value="CRAL_TRIO"/>
    <property type="match status" value="1"/>
</dbReference>
<dbReference type="PANTHER" id="PTHR45808:SF2">
    <property type="entry name" value="RHO GTPASE-ACTIVATING PROTEIN 68F"/>
    <property type="match status" value="1"/>
</dbReference>
<sequence>MDAATSSPAAPSSSSSHMQDPSSSHATTTQRGRTGYAYSAIGTLSSAFSGLWYRGPVGASEGEDVATIRGEPKINDAAPAHSATTASNGGPSSSSYAFPGGWATGYFTRPSSKPAKPSAAAAVESPSGRAAQRQLQRYDDEEDEEHDRLGGSPSPAWRQRSSTAMKKRGPLPFDLQSSGHSRTASVDSKGEGQSASSSPRPAPLHTQASDRSAVATLTRLKAQSSRTSLRSTFDAGGRYEAPSSSASASSWFFSQHGGDHDAASSSAFTPSSSSTPAATDAAAASIRPGAPPPTDWREALARTTLLDSYVQSIVYQSGIDESQRPIVILSSSSLPDAKLVDYDALLTRIMDTMELFVQNDYTVVFFAGGATHRPPWNWIWSAYKRLSRDFRKNIRRLYICHPTFFTRSLVQIVSTGSAVLSPKFARKITVVKTLSELAKHVDLTQMDVPPHVYEWNLRYEKEVVVPEKRASAAASTPQPATSLSPSAGVFGVPLTSLMGERGELGGIPRVVRDCVEDLLRLNGRALDSEGLFRKSPSSSLLRLVQAAYDRGQPVSLEKYDDPHMAAALLKLFFRSLPEPIFPASTYATVRSQCPPIPADGGDGEKMHEVIAWIRASLIPLIEPSSKLLLFSYVVDVLHKASLRAHVSKMDANNLATVWAPNFVRSNDAIKDMSMCLVAAGAAGGQESQATLGTIIKICIERYYEIFEFDYHDYEPPTTCDLFFTAASSSSPPRQPPTMDDTGSATIPQSPRRAMAGGDGGQWTAAESSAVGKKGPPVALRSPASFLSAASRRSSATRAPPPPSAWSGHNPRFVSANGGRASLSSSSSPLDAEQHGQSPKVAAAARLRSPASSSSLRPSSPKTTTLLSPTSPRRPSVPPSPAASGRMRSPSSSMHSSFSGAQGGLGLALAGGRQHSGLGNPLGVGKGRSASGSLRLISSSAKLRGASSRLPSSSVVASPTTSTASGGGSAGLGSAFSSLAGSSETPSSGEVTPSSNQTTTPSSALLFAPPSGAALTGAEALGAFFVNNKDEDGALAGSGEGGSTSHDGGEEQSEELADECGEGEEDGDGEAEGDQTFLSTAETLSPPRVSPSLRSSNESSPERA</sequence>
<dbReference type="RefSeq" id="XP_025363401.1">
    <property type="nucleotide sequence ID" value="XM_025505608.1"/>
</dbReference>
<evidence type="ECO:0000259" key="3">
    <source>
        <dbReference type="PROSITE" id="PS50238"/>
    </source>
</evidence>
<feature type="region of interest" description="Disordered" evidence="1">
    <location>
        <begin position="63"/>
        <end position="240"/>
    </location>
</feature>
<dbReference type="EMBL" id="KZ819664">
    <property type="protein sequence ID" value="PWN28789.1"/>
    <property type="molecule type" value="Genomic_DNA"/>
</dbReference>
<dbReference type="CDD" id="cd00170">
    <property type="entry name" value="SEC14"/>
    <property type="match status" value="1"/>
</dbReference>
<evidence type="ECO:0000256" key="1">
    <source>
        <dbReference type="SAM" id="MobiDB-lite"/>
    </source>
</evidence>
<dbReference type="Gene3D" id="1.10.555.10">
    <property type="entry name" value="Rho GTPase activation protein"/>
    <property type="match status" value="1"/>
</dbReference>
<feature type="region of interest" description="Disordered" evidence="1">
    <location>
        <begin position="262"/>
        <end position="294"/>
    </location>
</feature>
<dbReference type="Gene3D" id="3.40.525.10">
    <property type="entry name" value="CRAL-TRIO lipid binding domain"/>
    <property type="match status" value="1"/>
</dbReference>
<feature type="compositionally biased region" description="Low complexity" evidence="1">
    <location>
        <begin position="263"/>
        <end position="285"/>
    </location>
</feature>
<feature type="compositionally biased region" description="Acidic residues" evidence="1">
    <location>
        <begin position="1049"/>
        <end position="1072"/>
    </location>
</feature>
<dbReference type="SUPFAM" id="SSF48350">
    <property type="entry name" value="GTPase activation domain, GAP"/>
    <property type="match status" value="1"/>
</dbReference>
<dbReference type="Pfam" id="PF13716">
    <property type="entry name" value="CRAL_TRIO_2"/>
    <property type="match status" value="1"/>
</dbReference>
<feature type="compositionally biased region" description="Low complexity" evidence="1">
    <location>
        <begin position="778"/>
        <end position="797"/>
    </location>
</feature>
<dbReference type="Proteomes" id="UP000245884">
    <property type="component" value="Unassembled WGS sequence"/>
</dbReference>
<dbReference type="OrthoDB" id="19923at2759"/>
<dbReference type="GO" id="GO:0007264">
    <property type="term" value="P:small GTPase-mediated signal transduction"/>
    <property type="evidence" value="ECO:0007669"/>
    <property type="project" value="TreeGrafter"/>
</dbReference>
<dbReference type="GO" id="GO:0005737">
    <property type="term" value="C:cytoplasm"/>
    <property type="evidence" value="ECO:0007669"/>
    <property type="project" value="TreeGrafter"/>
</dbReference>
<feature type="compositionally biased region" description="Low complexity" evidence="1">
    <location>
        <begin position="991"/>
        <end position="1002"/>
    </location>
</feature>
<feature type="domain" description="CRAL-TRIO" evidence="2">
    <location>
        <begin position="302"/>
        <end position="461"/>
    </location>
</feature>
<feature type="domain" description="Rho-GAP" evidence="3">
    <location>
        <begin position="492"/>
        <end position="706"/>
    </location>
</feature>
<dbReference type="InterPro" id="IPR036865">
    <property type="entry name" value="CRAL-TRIO_dom_sf"/>
</dbReference>
<evidence type="ECO:0008006" key="6">
    <source>
        <dbReference type="Google" id="ProtNLM"/>
    </source>
</evidence>
<feature type="region of interest" description="Disordered" evidence="1">
    <location>
        <begin position="724"/>
        <end position="911"/>
    </location>
</feature>
<organism evidence="4 5">
    <name type="scientific">Jaminaea rosea</name>
    <dbReference type="NCBI Taxonomy" id="1569628"/>
    <lineage>
        <taxon>Eukaryota</taxon>
        <taxon>Fungi</taxon>
        <taxon>Dikarya</taxon>
        <taxon>Basidiomycota</taxon>
        <taxon>Ustilaginomycotina</taxon>
        <taxon>Exobasidiomycetes</taxon>
        <taxon>Microstromatales</taxon>
        <taxon>Microstromatales incertae sedis</taxon>
        <taxon>Jaminaea</taxon>
    </lineage>
</organism>
<feature type="compositionally biased region" description="Low complexity" evidence="1">
    <location>
        <begin position="110"/>
        <end position="127"/>
    </location>
</feature>
<dbReference type="STRING" id="1569628.A0A316UU24"/>
<keyword evidence="5" id="KW-1185">Reference proteome</keyword>
<gene>
    <name evidence="4" type="ORF">BDZ90DRAFT_230796</name>
</gene>
<accession>A0A316UU24</accession>
<evidence type="ECO:0000313" key="4">
    <source>
        <dbReference type="EMBL" id="PWN28789.1"/>
    </source>
</evidence>
<feature type="compositionally biased region" description="Low complexity" evidence="1">
    <location>
        <begin position="841"/>
        <end position="873"/>
    </location>
</feature>
<dbReference type="AlphaFoldDB" id="A0A316UU24"/>
<feature type="region of interest" description="Disordered" evidence="1">
    <location>
        <begin position="1"/>
        <end position="32"/>
    </location>
</feature>
<dbReference type="PANTHER" id="PTHR45808">
    <property type="entry name" value="RHO GTPASE-ACTIVATING PROTEIN 68F"/>
    <property type="match status" value="1"/>
</dbReference>
<feature type="region of interest" description="Disordered" evidence="1">
    <location>
        <begin position="942"/>
        <end position="1006"/>
    </location>
</feature>
<protein>
    <recommendedName>
        <fullName evidence="6">Rho-GAP domain-containing protein</fullName>
    </recommendedName>
</protein>
<proteinExistence type="predicted"/>
<dbReference type="InterPro" id="IPR008936">
    <property type="entry name" value="Rho_GTPase_activation_prot"/>
</dbReference>
<feature type="compositionally biased region" description="Low complexity" evidence="1">
    <location>
        <begin position="942"/>
        <end position="963"/>
    </location>
</feature>
<feature type="compositionally biased region" description="Low complexity" evidence="1">
    <location>
        <begin position="971"/>
        <end position="982"/>
    </location>
</feature>
<feature type="compositionally biased region" description="Low complexity" evidence="1">
    <location>
        <begin position="1083"/>
        <end position="1103"/>
    </location>
</feature>
<dbReference type="PROSITE" id="PS50238">
    <property type="entry name" value="RHOGAP"/>
    <property type="match status" value="1"/>
</dbReference>
<feature type="compositionally biased region" description="Polar residues" evidence="1">
    <location>
        <begin position="175"/>
        <end position="199"/>
    </location>
</feature>
<feature type="compositionally biased region" description="Polar residues" evidence="1">
    <location>
        <begin position="221"/>
        <end position="231"/>
    </location>
</feature>
<dbReference type="SMART" id="SM00324">
    <property type="entry name" value="RhoGAP"/>
    <property type="match status" value="1"/>
</dbReference>
<feature type="compositionally biased region" description="Polar residues" evidence="1">
    <location>
        <begin position="82"/>
        <end position="96"/>
    </location>
</feature>
<dbReference type="GO" id="GO:0005096">
    <property type="term" value="F:GTPase activator activity"/>
    <property type="evidence" value="ECO:0007669"/>
    <property type="project" value="TreeGrafter"/>
</dbReference>